<comment type="cofactor">
    <cofactor evidence="1">
        <name>(6R)-5,10-methylene-5,6,7,8-tetrahydrofolate</name>
        <dbReference type="ChEBI" id="CHEBI:15636"/>
    </cofactor>
</comment>
<keyword evidence="5 7" id="KW-0274">FAD</keyword>
<gene>
    <name evidence="9" type="ORF">ACFPN2_09605</name>
</gene>
<evidence type="ECO:0000256" key="5">
    <source>
        <dbReference type="ARBA" id="ARBA00022827"/>
    </source>
</evidence>
<comment type="similarity">
    <text evidence="3">Belongs to the DNA photolyase class-1 family.</text>
</comment>
<dbReference type="InterPro" id="IPR006050">
    <property type="entry name" value="DNA_photolyase_N"/>
</dbReference>
<keyword evidence="6 7" id="KW-0157">Chromophore</keyword>
<dbReference type="Gene3D" id="1.10.579.10">
    <property type="entry name" value="DNA Cyclobutane Dipyrimidine Photolyase, subunit A, domain 3"/>
    <property type="match status" value="1"/>
</dbReference>
<keyword evidence="4 7" id="KW-0285">Flavoprotein</keyword>
<name>A0ABV8SPT0_9GAMM</name>
<accession>A0ABV8SPT0</accession>
<reference evidence="10" key="1">
    <citation type="journal article" date="2019" name="Int. J. Syst. Evol. Microbiol.">
        <title>The Global Catalogue of Microorganisms (GCM) 10K type strain sequencing project: providing services to taxonomists for standard genome sequencing and annotation.</title>
        <authorList>
            <consortium name="The Broad Institute Genomics Platform"/>
            <consortium name="The Broad Institute Genome Sequencing Center for Infectious Disease"/>
            <person name="Wu L."/>
            <person name="Ma J."/>
        </authorList>
    </citation>
    <scope>NUCLEOTIDE SEQUENCE [LARGE SCALE GENOMIC DNA]</scope>
    <source>
        <strain evidence="10">CGMCC 1.10759</strain>
    </source>
</reference>
<organism evidence="9 10">
    <name type="scientific">Steroidobacter flavus</name>
    <dbReference type="NCBI Taxonomy" id="1842136"/>
    <lineage>
        <taxon>Bacteria</taxon>
        <taxon>Pseudomonadati</taxon>
        <taxon>Pseudomonadota</taxon>
        <taxon>Gammaproteobacteria</taxon>
        <taxon>Steroidobacterales</taxon>
        <taxon>Steroidobacteraceae</taxon>
        <taxon>Steroidobacter</taxon>
    </lineage>
</organism>
<dbReference type="PROSITE" id="PS00394">
    <property type="entry name" value="DNA_PHOTOLYASES_1_1"/>
    <property type="match status" value="1"/>
</dbReference>
<sequence>MARSSKNSIHRTAISWFRRDLRLTDNPALLHALEHAERVVPAFVYSPDEDRSWAPGAASRWWLHHSLVALDAGLRKIGSQLIVQKGDSLSALRKCIRETGATLVCWNKLYEPAALERDAEIAAALADDGVSVEQSNGTLLFEPGTVLNQQNLPYRVFTPFWRTVEKLLPTLPPPSKAPRKLPPVPRGLARIDIDDLELLPKIRWDEGLAQSWTPGEIGATQQLKQFDKHVASYPTGRDRPDRAETSRLSPHLHFGEIGPRQIVAMLRHPAPGAAHAKGADSYLRQIGWREFAHHLLFHFPHTTDAPLDKRFAKQKWRRSTSDLRAWQRGATGIPLVDAGMRELWRTGWMHNRIRMITASVLTKNLQIHWLQGARWFWETLVDADLANNTLGWQWVAGCGADAAPYYRIFNPVLQAKRFDPLRGYIRHWVPELARLPDRWIHQPWAAPEAVLQKAGVELDKTYPRPVLDLGESRKRALQVYSQLR</sequence>
<evidence type="ECO:0000313" key="10">
    <source>
        <dbReference type="Proteomes" id="UP001595904"/>
    </source>
</evidence>
<evidence type="ECO:0000256" key="7">
    <source>
        <dbReference type="RuleBase" id="RU004182"/>
    </source>
</evidence>
<dbReference type="InterPro" id="IPR014729">
    <property type="entry name" value="Rossmann-like_a/b/a_fold"/>
</dbReference>
<evidence type="ECO:0000259" key="8">
    <source>
        <dbReference type="PROSITE" id="PS51645"/>
    </source>
</evidence>
<evidence type="ECO:0000256" key="1">
    <source>
        <dbReference type="ARBA" id="ARBA00001932"/>
    </source>
</evidence>
<evidence type="ECO:0000256" key="3">
    <source>
        <dbReference type="ARBA" id="ARBA00005862"/>
    </source>
</evidence>
<dbReference type="Proteomes" id="UP001595904">
    <property type="component" value="Unassembled WGS sequence"/>
</dbReference>
<dbReference type="InterPro" id="IPR036134">
    <property type="entry name" value="Crypto/Photolyase_FAD-like_sf"/>
</dbReference>
<dbReference type="Gene3D" id="1.25.40.80">
    <property type="match status" value="1"/>
</dbReference>
<dbReference type="InterPro" id="IPR002081">
    <property type="entry name" value="Cryptochrome/DNA_photolyase_1"/>
</dbReference>
<comment type="similarity">
    <text evidence="7">Belongs to the DNA photolyase family.</text>
</comment>
<proteinExistence type="inferred from homology"/>
<keyword evidence="9" id="KW-0456">Lyase</keyword>
<dbReference type="SUPFAM" id="SSF48173">
    <property type="entry name" value="Cryptochrome/photolyase FAD-binding domain"/>
    <property type="match status" value="1"/>
</dbReference>
<dbReference type="EMBL" id="JBHSDU010000003">
    <property type="protein sequence ID" value="MFC4309335.1"/>
    <property type="molecule type" value="Genomic_DNA"/>
</dbReference>
<dbReference type="InterPro" id="IPR036155">
    <property type="entry name" value="Crypto/Photolyase_N_sf"/>
</dbReference>
<dbReference type="Pfam" id="PF00875">
    <property type="entry name" value="DNA_photolyase"/>
    <property type="match status" value="1"/>
</dbReference>
<dbReference type="PRINTS" id="PR00147">
    <property type="entry name" value="DNAPHOTLYASE"/>
</dbReference>
<dbReference type="InterPro" id="IPR018394">
    <property type="entry name" value="DNA_photolyase_1_CS_C"/>
</dbReference>
<dbReference type="InterPro" id="IPR005101">
    <property type="entry name" value="Cryptochr/Photolyase_FAD-bd"/>
</dbReference>
<evidence type="ECO:0000256" key="2">
    <source>
        <dbReference type="ARBA" id="ARBA00001974"/>
    </source>
</evidence>
<dbReference type="EC" id="4.1.99.3" evidence="9"/>
<protein>
    <submittedName>
        <fullName evidence="9">Cryptochrome/photolyase family protein</fullName>
        <ecNumber evidence="9">4.1.99.3</ecNumber>
    </submittedName>
</protein>
<dbReference type="RefSeq" id="WP_380596391.1">
    <property type="nucleotide sequence ID" value="NZ_JBHSDU010000003.1"/>
</dbReference>
<dbReference type="PANTHER" id="PTHR11455:SF9">
    <property type="entry name" value="CRYPTOCHROME CIRCADIAN CLOCK 5 ISOFORM X1"/>
    <property type="match status" value="1"/>
</dbReference>
<dbReference type="PROSITE" id="PS51645">
    <property type="entry name" value="PHR_CRY_ALPHA_BETA"/>
    <property type="match status" value="1"/>
</dbReference>
<comment type="caution">
    <text evidence="9">The sequence shown here is derived from an EMBL/GenBank/DDBJ whole genome shotgun (WGS) entry which is preliminary data.</text>
</comment>
<keyword evidence="10" id="KW-1185">Reference proteome</keyword>
<evidence type="ECO:0000256" key="4">
    <source>
        <dbReference type="ARBA" id="ARBA00022630"/>
    </source>
</evidence>
<comment type="cofactor">
    <cofactor evidence="2">
        <name>FAD</name>
        <dbReference type="ChEBI" id="CHEBI:57692"/>
    </cofactor>
</comment>
<evidence type="ECO:0000256" key="6">
    <source>
        <dbReference type="ARBA" id="ARBA00022991"/>
    </source>
</evidence>
<dbReference type="Pfam" id="PF03441">
    <property type="entry name" value="FAD_binding_7"/>
    <property type="match status" value="1"/>
</dbReference>
<evidence type="ECO:0000313" key="9">
    <source>
        <dbReference type="EMBL" id="MFC4309335.1"/>
    </source>
</evidence>
<dbReference type="SUPFAM" id="SSF52425">
    <property type="entry name" value="Cryptochrome/photolyase, N-terminal domain"/>
    <property type="match status" value="1"/>
</dbReference>
<feature type="domain" description="Photolyase/cryptochrome alpha/beta" evidence="8">
    <location>
        <begin position="11"/>
        <end position="140"/>
    </location>
</feature>
<dbReference type="PANTHER" id="PTHR11455">
    <property type="entry name" value="CRYPTOCHROME"/>
    <property type="match status" value="1"/>
</dbReference>
<dbReference type="Gene3D" id="3.40.50.620">
    <property type="entry name" value="HUPs"/>
    <property type="match status" value="1"/>
</dbReference>
<dbReference type="GO" id="GO:0003904">
    <property type="term" value="F:deoxyribodipyrimidine photo-lyase activity"/>
    <property type="evidence" value="ECO:0007669"/>
    <property type="project" value="UniProtKB-EC"/>
</dbReference>